<organism evidence="2 3">
    <name type="scientific">Thalassospira xiamenensis</name>
    <dbReference type="NCBI Taxonomy" id="220697"/>
    <lineage>
        <taxon>Bacteria</taxon>
        <taxon>Pseudomonadati</taxon>
        <taxon>Pseudomonadota</taxon>
        <taxon>Alphaproteobacteria</taxon>
        <taxon>Rhodospirillales</taxon>
        <taxon>Thalassospiraceae</taxon>
        <taxon>Thalassospira</taxon>
    </lineage>
</organism>
<dbReference type="EMBL" id="JPWJ01000024">
    <property type="protein sequence ID" value="RCK43906.1"/>
    <property type="molecule type" value="Genomic_DNA"/>
</dbReference>
<name>A0A367WR09_9PROT</name>
<accession>A0A367WR09</accession>
<dbReference type="RefSeq" id="WP_062960343.1">
    <property type="nucleotide sequence ID" value="NZ_JALLPZ010000001.1"/>
</dbReference>
<protein>
    <recommendedName>
        <fullName evidence="1">Immunity MXAN-0049 protein domain-containing protein</fullName>
    </recommendedName>
</protein>
<dbReference type="AlphaFoldDB" id="A0A367WR09"/>
<reference evidence="2 3" key="1">
    <citation type="submission" date="2014-07" db="EMBL/GenBank/DDBJ databases">
        <title>Draft genome sequence of Thalassospira xiamenensis IB13.</title>
        <authorList>
            <person name="Lai Q."/>
            <person name="Shao Z."/>
        </authorList>
    </citation>
    <scope>NUCLEOTIDE SEQUENCE [LARGE SCALE GENOMIC DNA]</scope>
    <source>
        <strain evidence="2 3">IB13</strain>
    </source>
</reference>
<feature type="domain" description="Immunity MXAN-0049 protein" evidence="1">
    <location>
        <begin position="52"/>
        <end position="192"/>
    </location>
</feature>
<sequence>MKYYILRQNMSDDRAKGWYPSAIRHIDNWRFKNPSVEEMEPCTYTLDLYQDGKELDYSELSTYGVPIVSSKFKQALVGIPEVDEPYKHVVFEPVNIAGKQVTQDYFVMIVETQIDCVDEERSEFRKYEDNDPVRPDRAGDYRTFFSLVVDPLKINGEHIFRLKKRVGALIVSEEVKRRIDAAGVTGASFESVNGDCRTVA</sequence>
<dbReference type="InterPro" id="IPR012433">
    <property type="entry name" value="Imm11"/>
</dbReference>
<evidence type="ECO:0000313" key="2">
    <source>
        <dbReference type="EMBL" id="RCK43906.1"/>
    </source>
</evidence>
<gene>
    <name evidence="2" type="ORF">TH44_23005</name>
</gene>
<dbReference type="Pfam" id="PF07791">
    <property type="entry name" value="Imm11"/>
    <property type="match status" value="1"/>
</dbReference>
<comment type="caution">
    <text evidence="2">The sequence shown here is derived from an EMBL/GenBank/DDBJ whole genome shotgun (WGS) entry which is preliminary data.</text>
</comment>
<proteinExistence type="predicted"/>
<evidence type="ECO:0000313" key="3">
    <source>
        <dbReference type="Proteomes" id="UP000252266"/>
    </source>
</evidence>
<evidence type="ECO:0000259" key="1">
    <source>
        <dbReference type="Pfam" id="PF07791"/>
    </source>
</evidence>
<dbReference type="Proteomes" id="UP000252266">
    <property type="component" value="Unassembled WGS sequence"/>
</dbReference>